<dbReference type="Proteomes" id="UP000616114">
    <property type="component" value="Unassembled WGS sequence"/>
</dbReference>
<comment type="caution">
    <text evidence="3">The sequence shown here is derived from an EMBL/GenBank/DDBJ whole genome shotgun (WGS) entry which is preliminary data.</text>
</comment>
<evidence type="ECO:0000256" key="1">
    <source>
        <dbReference type="SAM" id="MobiDB-lite"/>
    </source>
</evidence>
<keyword evidence="4" id="KW-1185">Reference proteome</keyword>
<evidence type="ECO:0000313" key="4">
    <source>
        <dbReference type="Proteomes" id="UP000616114"/>
    </source>
</evidence>
<dbReference type="EMBL" id="BMFY01000010">
    <property type="protein sequence ID" value="GGA19704.1"/>
    <property type="molecule type" value="Genomic_DNA"/>
</dbReference>
<dbReference type="PANTHER" id="PTHR48079:SF6">
    <property type="entry name" value="NAD(P)-BINDING DOMAIN-CONTAINING PROTEIN-RELATED"/>
    <property type="match status" value="1"/>
</dbReference>
<reference evidence="3" key="1">
    <citation type="journal article" date="2014" name="Int. J. Syst. Evol. Microbiol.">
        <title>Complete genome sequence of Corynebacterium casei LMG S-19264T (=DSM 44701T), isolated from a smear-ripened cheese.</title>
        <authorList>
            <consortium name="US DOE Joint Genome Institute (JGI-PGF)"/>
            <person name="Walter F."/>
            <person name="Albersmeier A."/>
            <person name="Kalinowski J."/>
            <person name="Ruckert C."/>
        </authorList>
    </citation>
    <scope>NUCLEOTIDE SEQUENCE</scope>
    <source>
        <strain evidence="3">CGMCC 1.12785</strain>
    </source>
</reference>
<accession>A0A8J2TZ68</accession>
<dbReference type="Gene3D" id="3.40.50.720">
    <property type="entry name" value="NAD(P)-binding Rossmann-like Domain"/>
    <property type="match status" value="1"/>
</dbReference>
<feature type="region of interest" description="Disordered" evidence="1">
    <location>
        <begin position="55"/>
        <end position="74"/>
    </location>
</feature>
<dbReference type="InterPro" id="IPR036291">
    <property type="entry name" value="NAD(P)-bd_dom_sf"/>
</dbReference>
<feature type="domain" description="NAD-dependent epimerase/dehydratase" evidence="2">
    <location>
        <begin position="33"/>
        <end position="241"/>
    </location>
</feature>
<dbReference type="SUPFAM" id="SSF51735">
    <property type="entry name" value="NAD(P)-binding Rossmann-fold domains"/>
    <property type="match status" value="1"/>
</dbReference>
<sequence>MLSVWAATSPHSNPKDAIPMTEATQPLRHAVLGAGAIGATLSLMLAARGHEVTLMTRSGSGPEHPRIRRLSGDASSAGDVERAIAGAAALHCCVHPGTYSAAAWRRETPPVQAAVLAAAGRAGIPVVFTESLYSMDRGEQPFTEPDGVPALPEAGLSRKGMVRRHLIEERMEARTRVVSMVASDYFGPHALQNAHAGERMMLPAIQGGTARPIGSADLPHSFTYLPDLAAAMIRAAEMPEASGVLFAPTGPPVTQRELIAAYCRAAGTEMPRLAPLPSWAMRAGRFVPPLGEFAEMLYQWENPYVMDSSRTEGLLGLRPTPLLQAVEETVAWWRERLQDAA</sequence>
<dbReference type="AlphaFoldDB" id="A0A8J2TZ68"/>
<reference evidence="3" key="2">
    <citation type="submission" date="2020-09" db="EMBL/GenBank/DDBJ databases">
        <authorList>
            <person name="Sun Q."/>
            <person name="Zhou Y."/>
        </authorList>
    </citation>
    <scope>NUCLEOTIDE SEQUENCE</scope>
    <source>
        <strain evidence="3">CGMCC 1.12785</strain>
    </source>
</reference>
<evidence type="ECO:0000259" key="2">
    <source>
        <dbReference type="Pfam" id="PF01370"/>
    </source>
</evidence>
<protein>
    <submittedName>
        <fullName evidence="3">Epimerase</fullName>
    </submittedName>
</protein>
<dbReference type="InterPro" id="IPR001509">
    <property type="entry name" value="Epimerase_deHydtase"/>
</dbReference>
<dbReference type="GO" id="GO:0004029">
    <property type="term" value="F:aldehyde dehydrogenase (NAD+) activity"/>
    <property type="evidence" value="ECO:0007669"/>
    <property type="project" value="TreeGrafter"/>
</dbReference>
<dbReference type="InterPro" id="IPR051783">
    <property type="entry name" value="NAD(P)-dependent_oxidoreduct"/>
</dbReference>
<dbReference type="PANTHER" id="PTHR48079">
    <property type="entry name" value="PROTEIN YEEZ"/>
    <property type="match status" value="1"/>
</dbReference>
<evidence type="ECO:0000313" key="3">
    <source>
        <dbReference type="EMBL" id="GGA19704.1"/>
    </source>
</evidence>
<organism evidence="3 4">
    <name type="scientific">Sediminivirga luteola</name>
    <dbReference type="NCBI Taxonomy" id="1774748"/>
    <lineage>
        <taxon>Bacteria</taxon>
        <taxon>Bacillati</taxon>
        <taxon>Actinomycetota</taxon>
        <taxon>Actinomycetes</taxon>
        <taxon>Micrococcales</taxon>
        <taxon>Brevibacteriaceae</taxon>
        <taxon>Sediminivirga</taxon>
    </lineage>
</organism>
<proteinExistence type="predicted"/>
<gene>
    <name evidence="3" type="ORF">GCM10011333_23520</name>
</gene>
<dbReference type="GO" id="GO:0005737">
    <property type="term" value="C:cytoplasm"/>
    <property type="evidence" value="ECO:0007669"/>
    <property type="project" value="TreeGrafter"/>
</dbReference>
<dbReference type="Pfam" id="PF01370">
    <property type="entry name" value="Epimerase"/>
    <property type="match status" value="1"/>
</dbReference>
<name>A0A8J2TZ68_9MICO</name>